<feature type="compositionally biased region" description="Basic residues" evidence="1">
    <location>
        <begin position="1"/>
        <end position="15"/>
    </location>
</feature>
<organism evidence="3 4">
    <name type="scientific">Candidatus Woesebacteria bacterium GW2011_GWB1_38_8</name>
    <dbReference type="NCBI Taxonomy" id="1618570"/>
    <lineage>
        <taxon>Bacteria</taxon>
        <taxon>Candidatus Woeseibacteriota</taxon>
    </lineage>
</organism>
<accession>A0A0G0LC37</accession>
<dbReference type="EMBL" id="LBVL01000006">
    <property type="protein sequence ID" value="KKQ85435.1"/>
    <property type="molecule type" value="Genomic_DNA"/>
</dbReference>
<proteinExistence type="predicted"/>
<dbReference type="AlphaFoldDB" id="A0A0G0LC37"/>
<keyword evidence="2" id="KW-1133">Transmembrane helix</keyword>
<protein>
    <submittedName>
        <fullName evidence="3">Uncharacterized protein</fullName>
    </submittedName>
</protein>
<evidence type="ECO:0000313" key="4">
    <source>
        <dbReference type="Proteomes" id="UP000034081"/>
    </source>
</evidence>
<evidence type="ECO:0000256" key="1">
    <source>
        <dbReference type="SAM" id="MobiDB-lite"/>
    </source>
</evidence>
<name>A0A0G0LC37_9BACT</name>
<feature type="compositionally biased region" description="Polar residues" evidence="1">
    <location>
        <begin position="17"/>
        <end position="30"/>
    </location>
</feature>
<evidence type="ECO:0000313" key="3">
    <source>
        <dbReference type="EMBL" id="KKQ85435.1"/>
    </source>
</evidence>
<feature type="region of interest" description="Disordered" evidence="1">
    <location>
        <begin position="1"/>
        <end position="32"/>
    </location>
</feature>
<sequence length="100" mass="11128">MAKRRTRAQKEKARHSFTVSWSPTPSVNQTEAKKARLEADVKRQTKSNLKAENLDNIDTKNTVYSVKGTKLGSIKKDIAKSLILSALILASEVVLYLVLS</sequence>
<dbReference type="Proteomes" id="UP000034081">
    <property type="component" value="Unassembled WGS sequence"/>
</dbReference>
<keyword evidence="2" id="KW-0472">Membrane</keyword>
<dbReference type="STRING" id="1618570.UT08_C0006G0018"/>
<gene>
    <name evidence="3" type="ORF">UT08_C0006G0018</name>
</gene>
<comment type="caution">
    <text evidence="3">The sequence shown here is derived from an EMBL/GenBank/DDBJ whole genome shotgun (WGS) entry which is preliminary data.</text>
</comment>
<reference evidence="3 4" key="1">
    <citation type="journal article" date="2015" name="Nature">
        <title>rRNA introns, odd ribosomes, and small enigmatic genomes across a large radiation of phyla.</title>
        <authorList>
            <person name="Brown C.T."/>
            <person name="Hug L.A."/>
            <person name="Thomas B.C."/>
            <person name="Sharon I."/>
            <person name="Castelle C.J."/>
            <person name="Singh A."/>
            <person name="Wilkins M.J."/>
            <person name="Williams K.H."/>
            <person name="Banfield J.F."/>
        </authorList>
    </citation>
    <scope>NUCLEOTIDE SEQUENCE [LARGE SCALE GENOMIC DNA]</scope>
</reference>
<keyword evidence="2" id="KW-0812">Transmembrane</keyword>
<evidence type="ECO:0000256" key="2">
    <source>
        <dbReference type="SAM" id="Phobius"/>
    </source>
</evidence>
<feature type="transmembrane region" description="Helical" evidence="2">
    <location>
        <begin position="81"/>
        <end position="99"/>
    </location>
</feature>